<dbReference type="GO" id="GO:0006493">
    <property type="term" value="P:protein O-linked glycosylation"/>
    <property type="evidence" value="ECO:0007669"/>
    <property type="project" value="TreeGrafter"/>
</dbReference>
<evidence type="ECO:0000313" key="12">
    <source>
        <dbReference type="Proteomes" id="UP000054560"/>
    </source>
</evidence>
<organism evidence="11 12">
    <name type="scientific">Sphaeroforma arctica JP610</name>
    <dbReference type="NCBI Taxonomy" id="667725"/>
    <lineage>
        <taxon>Eukaryota</taxon>
        <taxon>Ichthyosporea</taxon>
        <taxon>Ichthyophonida</taxon>
        <taxon>Sphaeroforma</taxon>
    </lineage>
</organism>
<dbReference type="Proteomes" id="UP000054560">
    <property type="component" value="Unassembled WGS sequence"/>
</dbReference>
<keyword evidence="9" id="KW-0472">Membrane</keyword>
<reference evidence="11 12" key="1">
    <citation type="submission" date="2011-02" db="EMBL/GenBank/DDBJ databases">
        <title>The Genome Sequence of Sphaeroforma arctica JP610.</title>
        <authorList>
            <consortium name="The Broad Institute Genome Sequencing Platform"/>
            <person name="Russ C."/>
            <person name="Cuomo C."/>
            <person name="Young S.K."/>
            <person name="Zeng Q."/>
            <person name="Gargeya S."/>
            <person name="Alvarado L."/>
            <person name="Berlin A."/>
            <person name="Chapman S.B."/>
            <person name="Chen Z."/>
            <person name="Freedman E."/>
            <person name="Gellesch M."/>
            <person name="Goldberg J."/>
            <person name="Griggs A."/>
            <person name="Gujja S."/>
            <person name="Heilman E."/>
            <person name="Heiman D."/>
            <person name="Howarth C."/>
            <person name="Mehta T."/>
            <person name="Neiman D."/>
            <person name="Pearson M."/>
            <person name="Roberts A."/>
            <person name="Saif S."/>
            <person name="Shea T."/>
            <person name="Shenoy N."/>
            <person name="Sisk P."/>
            <person name="Stolte C."/>
            <person name="Sykes S."/>
            <person name="White J."/>
            <person name="Yandava C."/>
            <person name="Burger G."/>
            <person name="Gray M.W."/>
            <person name="Holland P.W.H."/>
            <person name="King N."/>
            <person name="Lang F.B.F."/>
            <person name="Roger A.J."/>
            <person name="Ruiz-Trillo I."/>
            <person name="Haas B."/>
            <person name="Nusbaum C."/>
            <person name="Birren B."/>
        </authorList>
    </citation>
    <scope>NUCLEOTIDE SEQUENCE [LARGE SCALE GENOMIC DNA]</scope>
    <source>
        <strain evidence="11 12">JP610</strain>
    </source>
</reference>
<keyword evidence="8 10" id="KW-0333">Golgi apparatus</keyword>
<dbReference type="STRING" id="667725.A0A0L0G9U3"/>
<proteinExistence type="inferred from homology"/>
<evidence type="ECO:0000256" key="8">
    <source>
        <dbReference type="ARBA" id="ARBA00023034"/>
    </source>
</evidence>
<dbReference type="PANTHER" id="PTHR11214">
    <property type="entry name" value="BETA-1,3-N-ACETYLGLUCOSAMINYLTRANSFERASE"/>
    <property type="match status" value="1"/>
</dbReference>
<dbReference type="EC" id="2.4.1.-" evidence="10"/>
<evidence type="ECO:0000313" key="11">
    <source>
        <dbReference type="EMBL" id="KNC85641.1"/>
    </source>
</evidence>
<keyword evidence="6" id="KW-0735">Signal-anchor</keyword>
<evidence type="ECO:0000256" key="2">
    <source>
        <dbReference type="ARBA" id="ARBA00008661"/>
    </source>
</evidence>
<dbReference type="Gene3D" id="3.90.550.50">
    <property type="match status" value="1"/>
</dbReference>
<dbReference type="Pfam" id="PF01762">
    <property type="entry name" value="Galactosyl_T"/>
    <property type="match status" value="1"/>
</dbReference>
<dbReference type="EMBL" id="KQ241691">
    <property type="protein sequence ID" value="KNC85641.1"/>
    <property type="molecule type" value="Genomic_DNA"/>
</dbReference>
<dbReference type="InterPro" id="IPR002659">
    <property type="entry name" value="Glyco_trans_31"/>
</dbReference>
<evidence type="ECO:0000256" key="6">
    <source>
        <dbReference type="ARBA" id="ARBA00022968"/>
    </source>
</evidence>
<comment type="similarity">
    <text evidence="2 10">Belongs to the glycosyltransferase 31 family.</text>
</comment>
<evidence type="ECO:0000256" key="3">
    <source>
        <dbReference type="ARBA" id="ARBA00022676"/>
    </source>
</evidence>
<dbReference type="PANTHER" id="PTHR11214:SF3">
    <property type="entry name" value="BETA-1,3-GALACTOSYLTRANSFERASE 6"/>
    <property type="match status" value="1"/>
</dbReference>
<comment type="subcellular location">
    <subcellularLocation>
        <location evidence="1 10">Golgi apparatus membrane</location>
        <topology evidence="1 10">Single-pass type II membrane protein</topology>
    </subcellularLocation>
</comment>
<keyword evidence="12" id="KW-1185">Reference proteome</keyword>
<dbReference type="GO" id="GO:0000139">
    <property type="term" value="C:Golgi membrane"/>
    <property type="evidence" value="ECO:0007669"/>
    <property type="project" value="UniProtKB-SubCell"/>
</dbReference>
<evidence type="ECO:0000256" key="7">
    <source>
        <dbReference type="ARBA" id="ARBA00022989"/>
    </source>
</evidence>
<keyword evidence="4" id="KW-0808">Transferase</keyword>
<dbReference type="GeneID" id="25902667"/>
<sequence>MMIFKAADWKFYLICLIMFSCALYYTLSTDSANVSAEYSNKYVDIRIDSVIESTADVLQDQTQKESVDVPDLVANENLQADIASNSQEKSGSVQVFSDLTVDYKVHVLEPDIEGILIAPLTITADGRAAIRRTWGAGLTNRLFFLVAKNNGSWPEDEYNLYKDIVLIDLEEKWGRAVAVKSRVWFAISSKYWTTKWAVKTDEDSYLFYDRMLKQLKRTHADYWGRLFLHSVPYRQNTTKYYLSEDMYPRDDFPPYHSGVGYAVSLRARQCMAKVMPNIIYMPREDVGTGLMIEACKFHATHAGNGRVLLNYRENYVKDNLVVHHGLKKKGEMDDYHAKVLRARKA</sequence>
<dbReference type="PROSITE" id="PS51257">
    <property type="entry name" value="PROKAR_LIPOPROTEIN"/>
    <property type="match status" value="1"/>
</dbReference>
<evidence type="ECO:0000256" key="9">
    <source>
        <dbReference type="ARBA" id="ARBA00023136"/>
    </source>
</evidence>
<protein>
    <recommendedName>
        <fullName evidence="10">Hexosyltransferase</fullName>
        <ecNumber evidence="10">2.4.1.-</ecNumber>
    </recommendedName>
</protein>
<dbReference type="AlphaFoldDB" id="A0A0L0G9U3"/>
<keyword evidence="3 10" id="KW-0328">Glycosyltransferase</keyword>
<dbReference type="OrthoDB" id="5512589at2759"/>
<evidence type="ECO:0000256" key="4">
    <source>
        <dbReference type="ARBA" id="ARBA00022679"/>
    </source>
</evidence>
<evidence type="ECO:0000256" key="5">
    <source>
        <dbReference type="ARBA" id="ARBA00022692"/>
    </source>
</evidence>
<keyword evidence="5" id="KW-0812">Transmembrane</keyword>
<gene>
    <name evidence="11" type="ORF">SARC_02163</name>
</gene>
<keyword evidence="7" id="KW-1133">Transmembrane helix</keyword>
<accession>A0A0L0G9U3</accession>
<dbReference type="RefSeq" id="XP_014159543.1">
    <property type="nucleotide sequence ID" value="XM_014304068.1"/>
</dbReference>
<evidence type="ECO:0000256" key="10">
    <source>
        <dbReference type="RuleBase" id="RU363063"/>
    </source>
</evidence>
<dbReference type="eggNOG" id="KOG2287">
    <property type="taxonomic scope" value="Eukaryota"/>
</dbReference>
<evidence type="ECO:0000256" key="1">
    <source>
        <dbReference type="ARBA" id="ARBA00004323"/>
    </source>
</evidence>
<dbReference type="GO" id="GO:0016758">
    <property type="term" value="F:hexosyltransferase activity"/>
    <property type="evidence" value="ECO:0007669"/>
    <property type="project" value="InterPro"/>
</dbReference>
<name>A0A0L0G9U3_9EUKA</name>